<protein>
    <submittedName>
        <fullName evidence="1">Uncharacterized protein</fullName>
    </submittedName>
</protein>
<evidence type="ECO:0000313" key="1">
    <source>
        <dbReference type="EMBL" id="EAT13503.1"/>
    </source>
</evidence>
<dbReference type="RefSeq" id="WP_007016924.1">
    <property type="nucleotide sequence ID" value="NZ_CH724113.1"/>
</dbReference>
<dbReference type="HOGENOM" id="CLU_2858682_0_0_6"/>
<gene>
    <name evidence="1" type="ORF">RED65_08934</name>
</gene>
<keyword evidence="2" id="KW-1185">Reference proteome</keyword>
<comment type="caution">
    <text evidence="1">The sequence shown here is derived from an EMBL/GenBank/DDBJ whole genome shotgun (WGS) entry which is preliminary data.</text>
</comment>
<sequence>MRRIDVSQNTVKQKIEAAKYIRNSVVQIGFSREGKPWISLLRLSCWLFAVKSDLIGWVLRVVDL</sequence>
<evidence type="ECO:0000313" key="2">
    <source>
        <dbReference type="Proteomes" id="UP000004263"/>
    </source>
</evidence>
<proteinExistence type="predicted"/>
<organism evidence="1 2">
    <name type="scientific">Bermanella marisrubri</name>
    <dbReference type="NCBI Taxonomy" id="207949"/>
    <lineage>
        <taxon>Bacteria</taxon>
        <taxon>Pseudomonadati</taxon>
        <taxon>Pseudomonadota</taxon>
        <taxon>Gammaproteobacteria</taxon>
        <taxon>Oceanospirillales</taxon>
        <taxon>Oceanospirillaceae</taxon>
        <taxon>Bermanella</taxon>
    </lineage>
</organism>
<reference evidence="1 2" key="1">
    <citation type="submission" date="2006-03" db="EMBL/GenBank/DDBJ databases">
        <authorList>
            <person name="Pinhassi J."/>
            <person name="Pedros-Alio C."/>
            <person name="Ferriera S."/>
            <person name="Johnson J."/>
            <person name="Kravitz S."/>
            <person name="Halpern A."/>
            <person name="Remington K."/>
            <person name="Beeson K."/>
            <person name="Tran B."/>
            <person name="Rogers Y.-H."/>
            <person name="Friedman R."/>
            <person name="Venter J.C."/>
        </authorList>
    </citation>
    <scope>NUCLEOTIDE SEQUENCE [LARGE SCALE GENOMIC DNA]</scope>
    <source>
        <strain evidence="1 2">RED65</strain>
    </source>
</reference>
<dbReference type="STRING" id="207949.RED65_08934"/>
<accession>Q1N6T9</accession>
<name>Q1N6T9_9GAMM</name>
<dbReference type="Proteomes" id="UP000004263">
    <property type="component" value="Unassembled WGS sequence"/>
</dbReference>
<dbReference type="AlphaFoldDB" id="Q1N6T9"/>
<dbReference type="EMBL" id="AAQH01000001">
    <property type="protein sequence ID" value="EAT13503.1"/>
    <property type="molecule type" value="Genomic_DNA"/>
</dbReference>